<dbReference type="Proteomes" id="UP000443090">
    <property type="component" value="Unassembled WGS sequence"/>
</dbReference>
<gene>
    <name evidence="2" type="ORF">LOCC1_G005335</name>
</gene>
<dbReference type="PANTHER" id="PTHR21310:SF58">
    <property type="entry name" value="AMINOGLYCOSIDE PHOSPHOTRANSFERASE DOMAIN-CONTAINING PROTEIN"/>
    <property type="match status" value="1"/>
</dbReference>
<dbReference type="Gene3D" id="3.90.1200.10">
    <property type="match status" value="1"/>
</dbReference>
<dbReference type="OrthoDB" id="5404599at2759"/>
<dbReference type="EMBL" id="QGMI01000450">
    <property type="protein sequence ID" value="TVY40522.1"/>
    <property type="molecule type" value="Genomic_DNA"/>
</dbReference>
<dbReference type="InterPro" id="IPR002575">
    <property type="entry name" value="Aminoglycoside_PTrfase"/>
</dbReference>
<feature type="domain" description="Aminoglycoside phosphotransferase" evidence="1">
    <location>
        <begin position="96"/>
        <end position="265"/>
    </location>
</feature>
<dbReference type="PANTHER" id="PTHR21310">
    <property type="entry name" value="AMINOGLYCOSIDE PHOSPHOTRANSFERASE-RELATED-RELATED"/>
    <property type="match status" value="1"/>
</dbReference>
<comment type="caution">
    <text evidence="2">The sequence shown here is derived from an EMBL/GenBank/DDBJ whole genome shotgun (WGS) entry which is preliminary data.</text>
</comment>
<evidence type="ECO:0000313" key="2">
    <source>
        <dbReference type="EMBL" id="TVY40522.1"/>
    </source>
</evidence>
<dbReference type="Pfam" id="PF01636">
    <property type="entry name" value="APH"/>
    <property type="match status" value="1"/>
</dbReference>
<evidence type="ECO:0000259" key="1">
    <source>
        <dbReference type="Pfam" id="PF01636"/>
    </source>
</evidence>
<dbReference type="SUPFAM" id="SSF56112">
    <property type="entry name" value="Protein kinase-like (PK-like)"/>
    <property type="match status" value="1"/>
</dbReference>
<reference evidence="2 3" key="1">
    <citation type="submission" date="2018-05" db="EMBL/GenBank/DDBJ databases">
        <title>Genome sequencing and assembly of the regulated plant pathogen Lachnellula willkommii and related sister species for the development of diagnostic species identification markers.</title>
        <authorList>
            <person name="Giroux E."/>
            <person name="Bilodeau G."/>
        </authorList>
    </citation>
    <scope>NUCLEOTIDE SEQUENCE [LARGE SCALE GENOMIC DNA]</scope>
    <source>
        <strain evidence="2 3">CBS 160.35</strain>
    </source>
</reference>
<keyword evidence="3" id="KW-1185">Reference proteome</keyword>
<proteinExistence type="predicted"/>
<accession>A0A8H8RTY5</accession>
<organism evidence="2 3">
    <name type="scientific">Lachnellula occidentalis</name>
    <dbReference type="NCBI Taxonomy" id="215460"/>
    <lineage>
        <taxon>Eukaryota</taxon>
        <taxon>Fungi</taxon>
        <taxon>Dikarya</taxon>
        <taxon>Ascomycota</taxon>
        <taxon>Pezizomycotina</taxon>
        <taxon>Leotiomycetes</taxon>
        <taxon>Helotiales</taxon>
        <taxon>Lachnaceae</taxon>
        <taxon>Lachnellula</taxon>
    </lineage>
</organism>
<name>A0A8H8RTY5_9HELO</name>
<evidence type="ECO:0000313" key="3">
    <source>
        <dbReference type="Proteomes" id="UP000443090"/>
    </source>
</evidence>
<dbReference type="InterPro" id="IPR011009">
    <property type="entry name" value="Kinase-like_dom_sf"/>
</dbReference>
<dbReference type="AlphaFoldDB" id="A0A8H8RTY5"/>
<sequence length="278" mass="31904">MDKHFDLRTWITIPIRETLREIDSNTWLIGPFIVYRSNDYCNTATWFDDSDNSSYTIANASNPPPAATLLSPDNPYITQVYDAGDASTVWSIGTKVFCKVHICYSEERTTPEDVTLKWVRDRHPSFQVPEVLDSATHDYRTILFLTRLPGRTLANAWPELSKEWRQYYVKAVVNICQTMAEWEGDRISGVDGQNMPENYMTEQDNSREHPIDYSPETLENSCRSSLGMDCSSFVFYHADLNPTNIIVNDQCVGIIDWEIAGYVPRGWIRTKFLISAAM</sequence>
<protein>
    <recommendedName>
        <fullName evidence="1">Aminoglycoside phosphotransferase domain-containing protein</fullName>
    </recommendedName>
</protein>
<dbReference type="InterPro" id="IPR051678">
    <property type="entry name" value="AGP_Transferase"/>
</dbReference>